<dbReference type="EMBL" id="CM001883">
    <property type="protein sequence ID" value="EOY08076.1"/>
    <property type="molecule type" value="Genomic_DNA"/>
</dbReference>
<accession>A0A061ETC7</accession>
<reference evidence="1 2" key="1">
    <citation type="journal article" date="2013" name="Genome Biol.">
        <title>The genome sequence of the most widely cultivated cacao type and its use to identify candidate genes regulating pod color.</title>
        <authorList>
            <person name="Motamayor J.C."/>
            <person name="Mockaitis K."/>
            <person name="Schmutz J."/>
            <person name="Haiminen N."/>
            <person name="Iii D.L."/>
            <person name="Cornejo O."/>
            <person name="Findley S.D."/>
            <person name="Zheng P."/>
            <person name="Utro F."/>
            <person name="Royaert S."/>
            <person name="Saski C."/>
            <person name="Jenkins J."/>
            <person name="Podicheti R."/>
            <person name="Zhao M."/>
            <person name="Scheffler B.E."/>
            <person name="Stack J.C."/>
            <person name="Feltus F.A."/>
            <person name="Mustiga G.M."/>
            <person name="Amores F."/>
            <person name="Phillips W."/>
            <person name="Marelli J.P."/>
            <person name="May G.D."/>
            <person name="Shapiro H."/>
            <person name="Ma J."/>
            <person name="Bustamante C.D."/>
            <person name="Schnell R.J."/>
            <person name="Main D."/>
            <person name="Gilbert D."/>
            <person name="Parida L."/>
            <person name="Kuhn D.N."/>
        </authorList>
    </citation>
    <scope>NUCLEOTIDE SEQUENCE [LARGE SCALE GENOMIC DNA]</scope>
    <source>
        <strain evidence="2">cv. Matina 1-6</strain>
    </source>
</reference>
<evidence type="ECO:0000313" key="1">
    <source>
        <dbReference type="EMBL" id="EOY08076.1"/>
    </source>
</evidence>
<organism evidence="1 2">
    <name type="scientific">Theobroma cacao</name>
    <name type="common">Cacao</name>
    <name type="synonym">Cocoa</name>
    <dbReference type="NCBI Taxonomy" id="3641"/>
    <lineage>
        <taxon>Eukaryota</taxon>
        <taxon>Viridiplantae</taxon>
        <taxon>Streptophyta</taxon>
        <taxon>Embryophyta</taxon>
        <taxon>Tracheophyta</taxon>
        <taxon>Spermatophyta</taxon>
        <taxon>Magnoliopsida</taxon>
        <taxon>eudicotyledons</taxon>
        <taxon>Gunneridae</taxon>
        <taxon>Pentapetalae</taxon>
        <taxon>rosids</taxon>
        <taxon>malvids</taxon>
        <taxon>Malvales</taxon>
        <taxon>Malvaceae</taxon>
        <taxon>Byttnerioideae</taxon>
        <taxon>Theobroma</taxon>
    </lineage>
</organism>
<proteinExistence type="predicted"/>
<protein>
    <submittedName>
        <fullName evidence="1">Uncharacterized protein</fullName>
    </submittedName>
</protein>
<dbReference type="Gramene" id="EOY08076">
    <property type="protein sequence ID" value="EOY08076"/>
    <property type="gene ID" value="TCM_022392"/>
</dbReference>
<gene>
    <name evidence="1" type="ORF">TCM_022392</name>
</gene>
<dbReference type="HOGENOM" id="CLU_2643033_0_0_1"/>
<dbReference type="InParanoid" id="A0A061ETC7"/>
<sequence>MTPTITKDKEKKYYGNWALWVLNEQGPHLVFFCQQEQGQSFISCGKDGQIYGESARFSCYLNKQKGQNRRRLKHKST</sequence>
<keyword evidence="2" id="KW-1185">Reference proteome</keyword>
<dbReference type="AlphaFoldDB" id="A0A061ETC7"/>
<dbReference type="Proteomes" id="UP000026915">
    <property type="component" value="Chromosome 5"/>
</dbReference>
<evidence type="ECO:0000313" key="2">
    <source>
        <dbReference type="Proteomes" id="UP000026915"/>
    </source>
</evidence>
<name>A0A061ETC7_THECC</name>